<protein>
    <submittedName>
        <fullName evidence="1">1-aminocyclopropane-1-carboxylate oxidase</fullName>
    </submittedName>
</protein>
<accession>A0ACB8I4Y7</accession>
<gene>
    <name evidence="1" type="ORF">KPL71_027216</name>
</gene>
<dbReference type="Proteomes" id="UP000829398">
    <property type="component" value="Chromosome 9"/>
</dbReference>
<organism evidence="1 2">
    <name type="scientific">Citrus sinensis</name>
    <name type="common">Sweet orange</name>
    <name type="synonym">Citrus aurantium var. sinensis</name>
    <dbReference type="NCBI Taxonomy" id="2711"/>
    <lineage>
        <taxon>Eukaryota</taxon>
        <taxon>Viridiplantae</taxon>
        <taxon>Streptophyta</taxon>
        <taxon>Embryophyta</taxon>
        <taxon>Tracheophyta</taxon>
        <taxon>Spermatophyta</taxon>
        <taxon>Magnoliopsida</taxon>
        <taxon>eudicotyledons</taxon>
        <taxon>Gunneridae</taxon>
        <taxon>Pentapetalae</taxon>
        <taxon>rosids</taxon>
        <taxon>malvids</taxon>
        <taxon>Sapindales</taxon>
        <taxon>Rutaceae</taxon>
        <taxon>Aurantioideae</taxon>
        <taxon>Citrus</taxon>
    </lineage>
</organism>
<comment type="caution">
    <text evidence="1">The sequence shown here is derived from an EMBL/GenBank/DDBJ whole genome shotgun (WGS) entry which is preliminary data.</text>
</comment>
<proteinExistence type="predicted"/>
<keyword evidence="2" id="KW-1185">Reference proteome</keyword>
<name>A0ACB8I4Y7_CITSI</name>
<dbReference type="EMBL" id="CM039178">
    <property type="protein sequence ID" value="KAH9682103.1"/>
    <property type="molecule type" value="Genomic_DNA"/>
</dbReference>
<evidence type="ECO:0000313" key="2">
    <source>
        <dbReference type="Proteomes" id="UP000829398"/>
    </source>
</evidence>
<sequence length="372" mass="41790">MTMDISDASRTTTQTVTDYDRAKEVQAFDDTKAGVKGLVDAGIVNIPRIFIRPPEELVEELTSHQTNSQVPVIDLDGVRGNKLEEIVDQVRAAAETWGFFQVVNHGIPLNVLEEIIEGIRKFNEQDVELKKEFYTRDRARNVRFNSNFDLHYSRTANWRDTLTISALASTDLDPNEYPEVCRDAVREYIKNVTKLGETLFELLSLALGLKAEHLQEIGCPKEYTLPCHYYPSCPQPDLTLGATGHSDPSFLTILLQDQIGGLQVFHDNQWVGVQPIVGGLVVNIGDFLEVVSNDKFKSVNHRVVAGHVGPRVSVACFFMGHNAEIPKSYGPIKELTSEENPPIYRDFLPSECFSKRFSMAVDDNSLLHQLKL</sequence>
<reference evidence="2" key="1">
    <citation type="journal article" date="2023" name="Hortic. Res.">
        <title>A chromosome-level phased genome enabling allele-level studies in sweet orange: a case study on citrus Huanglongbing tolerance.</title>
        <authorList>
            <person name="Wu B."/>
            <person name="Yu Q."/>
            <person name="Deng Z."/>
            <person name="Duan Y."/>
            <person name="Luo F."/>
            <person name="Gmitter F. Jr."/>
        </authorList>
    </citation>
    <scope>NUCLEOTIDE SEQUENCE [LARGE SCALE GENOMIC DNA]</scope>
    <source>
        <strain evidence="2">cv. Valencia</strain>
    </source>
</reference>
<evidence type="ECO:0000313" key="1">
    <source>
        <dbReference type="EMBL" id="KAH9682103.1"/>
    </source>
</evidence>